<evidence type="ECO:0000259" key="2">
    <source>
        <dbReference type="Pfam" id="PF10419"/>
    </source>
</evidence>
<feature type="region of interest" description="Disordered" evidence="1">
    <location>
        <begin position="183"/>
        <end position="205"/>
    </location>
</feature>
<keyword evidence="4" id="KW-1185">Reference proteome</keyword>
<feature type="domain" description="Transcription factor TFIIIC triple barrel" evidence="2">
    <location>
        <begin position="54"/>
        <end position="194"/>
    </location>
</feature>
<feature type="compositionally biased region" description="Basic and acidic residues" evidence="1">
    <location>
        <begin position="111"/>
        <end position="121"/>
    </location>
</feature>
<feature type="compositionally biased region" description="Polar residues" evidence="1">
    <location>
        <begin position="122"/>
        <end position="132"/>
    </location>
</feature>
<dbReference type="Gene3D" id="2.60.40.4370">
    <property type="match status" value="1"/>
</dbReference>
<feature type="region of interest" description="Disordered" evidence="1">
    <location>
        <begin position="87"/>
        <end position="141"/>
    </location>
</feature>
<dbReference type="Pfam" id="PF10419">
    <property type="entry name" value="TFIIIC_sub6"/>
    <property type="match status" value="1"/>
</dbReference>
<dbReference type="Proteomes" id="UP000306050">
    <property type="component" value="Chromosome SGRAM_8"/>
</dbReference>
<dbReference type="EMBL" id="SRRM01000021">
    <property type="protein sequence ID" value="TKY84828.1"/>
    <property type="molecule type" value="Genomic_DNA"/>
</dbReference>
<reference evidence="3 4" key="1">
    <citation type="submission" date="2019-05" db="EMBL/GenBank/DDBJ databases">
        <title>Sporisorium graminicola CBS 10092 draft sequencing and annotation.</title>
        <authorList>
            <person name="Solano-Gonzalez S."/>
            <person name="Caddick M.X."/>
            <person name="Darby A."/>
        </authorList>
    </citation>
    <scope>NUCLEOTIDE SEQUENCE [LARGE SCALE GENOMIC DNA]</scope>
    <source>
        <strain evidence="3 4">CBS 10092</strain>
    </source>
</reference>
<feature type="compositionally biased region" description="Low complexity" evidence="1">
    <location>
        <begin position="273"/>
        <end position="283"/>
    </location>
</feature>
<name>A0A4U7KNZ4_9BASI</name>
<dbReference type="OrthoDB" id="1877767at2759"/>
<dbReference type="AlphaFoldDB" id="A0A4U7KNZ4"/>
<feature type="region of interest" description="Disordered" evidence="1">
    <location>
        <begin position="273"/>
        <end position="368"/>
    </location>
</feature>
<dbReference type="KEGG" id="sgra:EX895_005908"/>
<dbReference type="InterPro" id="IPR019481">
    <property type="entry name" value="TFIIIC_triple_barrel"/>
</dbReference>
<evidence type="ECO:0000313" key="4">
    <source>
        <dbReference type="Proteomes" id="UP000306050"/>
    </source>
</evidence>
<protein>
    <recommendedName>
        <fullName evidence="2">Transcription factor TFIIIC triple barrel domain-containing protein</fullName>
    </recommendedName>
</protein>
<feature type="region of interest" description="Disordered" evidence="1">
    <location>
        <begin position="1"/>
        <end position="47"/>
    </location>
</feature>
<feature type="compositionally biased region" description="Basic and acidic residues" evidence="1">
    <location>
        <begin position="314"/>
        <end position="328"/>
    </location>
</feature>
<dbReference type="GeneID" id="40728803"/>
<accession>A0A4U7KNZ4</accession>
<gene>
    <name evidence="3" type="ORF">EX895_005908</name>
</gene>
<evidence type="ECO:0000256" key="1">
    <source>
        <dbReference type="SAM" id="MobiDB-lite"/>
    </source>
</evidence>
<dbReference type="RefSeq" id="XP_029736813.1">
    <property type="nucleotide sequence ID" value="XM_029886500.1"/>
</dbReference>
<comment type="caution">
    <text evidence="3">The sequence shown here is derived from an EMBL/GenBank/DDBJ whole genome shotgun (WGS) entry which is preliminary data.</text>
</comment>
<proteinExistence type="predicted"/>
<organism evidence="3 4">
    <name type="scientific">Sporisorium graminicola</name>
    <dbReference type="NCBI Taxonomy" id="280036"/>
    <lineage>
        <taxon>Eukaryota</taxon>
        <taxon>Fungi</taxon>
        <taxon>Dikarya</taxon>
        <taxon>Basidiomycota</taxon>
        <taxon>Ustilaginomycotina</taxon>
        <taxon>Ustilaginomycetes</taxon>
        <taxon>Ustilaginales</taxon>
        <taxon>Ustilaginaceae</taxon>
        <taxon>Sporisorium</taxon>
    </lineage>
</organism>
<sequence>MTVAPMIDPSWHRLPEDAFGAGPSTLTPLDPSSSIPRADESDSDGSEWSFCDQEELITLDLGTERVAKRALLGYSVGLDYSDADPIPAAASSSSRSIRGFRGSGGVGDGVEMDKRIKRGTDPKSSLVSSSNGPHLGAGKQLSITGLDTSTPLLKINDTVLRGSNMTLFGSEIVIVDHFDPTRPRNSQHRLQPIPPSISDGRANLASSTTRRRILFKPIYDPAARETSTEDGEGYEKLRALAKPPAYVLANEAKQSALDEQHRLASLANLLSAPSDAQADSSQAGVGRGKNKRKDVSQGEQMIRAMEKKIRKAAKLYDEEQKEQREHQDASATPKEGAADQSQHEIESGSADQGSIAVQDPPPSFEGPS</sequence>
<feature type="compositionally biased region" description="Low complexity" evidence="1">
    <location>
        <begin position="23"/>
        <end position="36"/>
    </location>
</feature>
<feature type="compositionally biased region" description="Pro residues" evidence="1">
    <location>
        <begin position="359"/>
        <end position="368"/>
    </location>
</feature>
<evidence type="ECO:0000313" key="3">
    <source>
        <dbReference type="EMBL" id="TKY84828.1"/>
    </source>
</evidence>
<feature type="compositionally biased region" description="Low complexity" evidence="1">
    <location>
        <begin position="87"/>
        <end position="100"/>
    </location>
</feature>